<dbReference type="Gene3D" id="3.30.160.60">
    <property type="entry name" value="Classic Zinc Finger"/>
    <property type="match status" value="1"/>
</dbReference>
<dbReference type="Proteomes" id="UP000596742">
    <property type="component" value="Unassembled WGS sequence"/>
</dbReference>
<dbReference type="PANTHER" id="PTHR25462:SF229">
    <property type="entry name" value="TRANSCRIPTION INTERMEDIARY FACTOR 1-BETA"/>
    <property type="match status" value="1"/>
</dbReference>
<dbReference type="InterPro" id="IPR000315">
    <property type="entry name" value="Znf_B-box"/>
</dbReference>
<dbReference type="GO" id="GO:0008270">
    <property type="term" value="F:zinc ion binding"/>
    <property type="evidence" value="ECO:0007669"/>
    <property type="project" value="UniProtKB-KW"/>
</dbReference>
<dbReference type="Pfam" id="PF00643">
    <property type="entry name" value="zf-B_box"/>
    <property type="match status" value="1"/>
</dbReference>
<dbReference type="PANTHER" id="PTHR25462">
    <property type="entry name" value="BONUS, ISOFORM C-RELATED"/>
    <property type="match status" value="1"/>
</dbReference>
<dbReference type="InterPro" id="IPR011042">
    <property type="entry name" value="6-blade_b-propeller_TolB-like"/>
</dbReference>
<feature type="domain" description="B box-type" evidence="2">
    <location>
        <begin position="16"/>
        <end position="64"/>
    </location>
</feature>
<keyword evidence="1" id="KW-0863">Zinc-finger</keyword>
<comment type="caution">
    <text evidence="3">The sequence shown here is derived from an EMBL/GenBank/DDBJ whole genome shotgun (WGS) entry which is preliminary data.</text>
</comment>
<accession>A0A8B6FXK2</accession>
<keyword evidence="1" id="KW-0479">Metal-binding</keyword>
<protein>
    <recommendedName>
        <fullName evidence="2">B box-type domain-containing protein</fullName>
    </recommendedName>
</protein>
<dbReference type="SUPFAM" id="SSF57845">
    <property type="entry name" value="B-box zinc-binding domain"/>
    <property type="match status" value="1"/>
</dbReference>
<dbReference type="AlphaFoldDB" id="A0A8B6FXK2"/>
<dbReference type="SUPFAM" id="SSF101898">
    <property type="entry name" value="NHL repeat"/>
    <property type="match status" value="1"/>
</dbReference>
<evidence type="ECO:0000313" key="3">
    <source>
        <dbReference type="EMBL" id="VDI55194.1"/>
    </source>
</evidence>
<dbReference type="GO" id="GO:0061630">
    <property type="term" value="F:ubiquitin protein ligase activity"/>
    <property type="evidence" value="ECO:0007669"/>
    <property type="project" value="TreeGrafter"/>
</dbReference>
<organism evidence="3 4">
    <name type="scientific">Mytilus galloprovincialis</name>
    <name type="common">Mediterranean mussel</name>
    <dbReference type="NCBI Taxonomy" id="29158"/>
    <lineage>
        <taxon>Eukaryota</taxon>
        <taxon>Metazoa</taxon>
        <taxon>Spiralia</taxon>
        <taxon>Lophotrochozoa</taxon>
        <taxon>Mollusca</taxon>
        <taxon>Bivalvia</taxon>
        <taxon>Autobranchia</taxon>
        <taxon>Pteriomorphia</taxon>
        <taxon>Mytilida</taxon>
        <taxon>Mytiloidea</taxon>
        <taxon>Mytilidae</taxon>
        <taxon>Mytilinae</taxon>
        <taxon>Mytilus</taxon>
    </lineage>
</organism>
<sequence>MAFSKSVQIPVEQKGQISVECEFCEGGNKIKYKCLDCQVLMCSRCKDKVHARFKNAIGHKVKDIKELGKLEEVDTFNFSDVKCLVHSDQVCCVYCKTCKKVICVKCITKYHNGHTFIDEEELDIKKKKIKDNCERAEGNIQYTVEILNKIEELKEQEDAKFKKNKQDICIRREALKSEVDRYTDKLVKDLEQTWKSNSRVIETEHGKMNKALENLLISCNSAKIVTTSRDFKKFFDNFDQLAISLAEGLPPGRLDCHLGVLRFPKPENFELLGRFIPASKFEVMSFGSMSYRILDIHHDLHSKIECKVSKVFTTDLRNVHCIARCVDGTLWIYDSISEKLQYINYVKNDIKVMLELQITVLGMFVMSACNNLLMSVAGETRLQIVNSSTGQMTDSNYHEEPIAGLSVPNCVHLTKNDTVIIGVGVLEKNVEPAVIVMGHDGRCLSKYEQRLYNKPLFTCPKGITTTKNGNICVLDCPDADHKRVVVLGKKGEYKQIYTGHYRLNKGRMKQFTPTDLLTTPADNIVITDFHTSLLHVLNCEAKFIGYYKVYGIGIIYPSSLALSTEGHMYIGCSTETDEPETLKAKVYEVEYSGF</sequence>
<keyword evidence="1" id="KW-0862">Zinc</keyword>
<keyword evidence="4" id="KW-1185">Reference proteome</keyword>
<evidence type="ECO:0000256" key="1">
    <source>
        <dbReference type="PROSITE-ProRule" id="PRU00024"/>
    </source>
</evidence>
<dbReference type="Gene3D" id="2.120.10.30">
    <property type="entry name" value="TolB, C-terminal domain"/>
    <property type="match status" value="1"/>
</dbReference>
<evidence type="ECO:0000313" key="4">
    <source>
        <dbReference type="Proteomes" id="UP000596742"/>
    </source>
</evidence>
<proteinExistence type="predicted"/>
<gene>
    <name evidence="3" type="ORF">MGAL_10B008535</name>
</gene>
<feature type="domain" description="B box-type" evidence="2">
    <location>
        <begin position="78"/>
        <end position="119"/>
    </location>
</feature>
<dbReference type="PROSITE" id="PS50119">
    <property type="entry name" value="ZF_BBOX"/>
    <property type="match status" value="2"/>
</dbReference>
<dbReference type="InterPro" id="IPR047153">
    <property type="entry name" value="TRIM45/56/19-like"/>
</dbReference>
<dbReference type="SMART" id="SM00336">
    <property type="entry name" value="BBOX"/>
    <property type="match status" value="2"/>
</dbReference>
<evidence type="ECO:0000259" key="2">
    <source>
        <dbReference type="PROSITE" id="PS50119"/>
    </source>
</evidence>
<dbReference type="GO" id="GO:0006513">
    <property type="term" value="P:protein monoubiquitination"/>
    <property type="evidence" value="ECO:0007669"/>
    <property type="project" value="TreeGrafter"/>
</dbReference>
<dbReference type="EMBL" id="UYJE01007469">
    <property type="protein sequence ID" value="VDI55194.1"/>
    <property type="molecule type" value="Genomic_DNA"/>
</dbReference>
<name>A0A8B6FXK2_MYTGA</name>
<reference evidence="3" key="1">
    <citation type="submission" date="2018-11" db="EMBL/GenBank/DDBJ databases">
        <authorList>
            <person name="Alioto T."/>
            <person name="Alioto T."/>
        </authorList>
    </citation>
    <scope>NUCLEOTIDE SEQUENCE</scope>
</reference>
<dbReference type="CDD" id="cd19757">
    <property type="entry name" value="Bbox1"/>
    <property type="match status" value="1"/>
</dbReference>
<dbReference type="OrthoDB" id="6074401at2759"/>